<dbReference type="EMBL" id="FJNB01000007">
    <property type="protein sequence ID" value="CZQ94054.1"/>
    <property type="molecule type" value="Genomic_DNA"/>
</dbReference>
<dbReference type="GO" id="GO:0043720">
    <property type="term" value="F:3-keto-5-aminohexanoate cleavage activity"/>
    <property type="evidence" value="ECO:0007669"/>
    <property type="project" value="InterPro"/>
</dbReference>
<dbReference type="InterPro" id="IPR008567">
    <property type="entry name" value="BKACE"/>
</dbReference>
<dbReference type="InterPro" id="IPR013785">
    <property type="entry name" value="Aldolase_TIM"/>
</dbReference>
<evidence type="ECO:0000256" key="4">
    <source>
        <dbReference type="ARBA" id="ARBA00022833"/>
    </source>
</evidence>
<dbReference type="OrthoDB" id="63399at2"/>
<accession>A0A143YPB9</accession>
<dbReference type="PANTHER" id="PTHR37418">
    <property type="entry name" value="3-KETO-5-AMINOHEXANOATE CLEAVAGE ENZYME-RELATED"/>
    <property type="match status" value="1"/>
</dbReference>
<dbReference type="PANTHER" id="PTHR37418:SF2">
    <property type="entry name" value="3-KETO-5-AMINOHEXANOATE CLEAVAGE ENZYME"/>
    <property type="match status" value="1"/>
</dbReference>
<evidence type="ECO:0000256" key="3">
    <source>
        <dbReference type="ARBA" id="ARBA00022723"/>
    </source>
</evidence>
<evidence type="ECO:0000256" key="2">
    <source>
        <dbReference type="ARBA" id="ARBA00022679"/>
    </source>
</evidence>
<reference evidence="6 8" key="2">
    <citation type="submission" date="2016-10" db="EMBL/GenBank/DDBJ databases">
        <authorList>
            <person name="Varghese N."/>
            <person name="Submissions S."/>
        </authorList>
    </citation>
    <scope>NUCLEOTIDE SEQUENCE [LARGE SCALE GENOMIC DNA]</scope>
    <source>
        <strain evidence="6 8">DSM 22150</strain>
    </source>
</reference>
<reference evidence="5 7" key="1">
    <citation type="submission" date="2016-02" db="EMBL/GenBank/DDBJ databases">
        <authorList>
            <person name="Wen L."/>
            <person name="He K."/>
            <person name="Yang H."/>
        </authorList>
    </citation>
    <scope>NUCLEOTIDE SEQUENCE [LARGE SCALE GENOMIC DNA]</scope>
    <source>
        <strain evidence="5">Trichococcus_R210</strain>
    </source>
</reference>
<dbReference type="Gene3D" id="3.20.20.70">
    <property type="entry name" value="Aldolase class I"/>
    <property type="match status" value="1"/>
</dbReference>
<comment type="cofactor">
    <cofactor evidence="1">
        <name>Zn(2+)</name>
        <dbReference type="ChEBI" id="CHEBI:29105"/>
    </cofactor>
</comment>
<evidence type="ECO:0000313" key="5">
    <source>
        <dbReference type="EMBL" id="CZQ94054.1"/>
    </source>
</evidence>
<evidence type="ECO:0000313" key="7">
    <source>
        <dbReference type="Proteomes" id="UP000076878"/>
    </source>
</evidence>
<organism evidence="5 7">
    <name type="scientific">Trichococcus ilyis</name>
    <dbReference type="NCBI Taxonomy" id="640938"/>
    <lineage>
        <taxon>Bacteria</taxon>
        <taxon>Bacillati</taxon>
        <taxon>Bacillota</taxon>
        <taxon>Bacilli</taxon>
        <taxon>Lactobacillales</taxon>
        <taxon>Carnobacteriaceae</taxon>
        <taxon>Trichococcus</taxon>
    </lineage>
</organism>
<dbReference type="RefSeq" id="WP_068622561.1">
    <property type="nucleotide sequence ID" value="NZ_FJNB01000007.1"/>
</dbReference>
<dbReference type="Proteomes" id="UP000199280">
    <property type="component" value="Unassembled WGS sequence"/>
</dbReference>
<keyword evidence="3" id="KW-0479">Metal-binding</keyword>
<dbReference type="STRING" id="640938.TR210_1187"/>
<evidence type="ECO:0000313" key="8">
    <source>
        <dbReference type="Proteomes" id="UP000199280"/>
    </source>
</evidence>
<protein>
    <submittedName>
        <fullName evidence="5">Aldolase-type tim barrel</fullName>
    </submittedName>
    <submittedName>
        <fullName evidence="6">Uncharacterized conserved protein, DUF849 family</fullName>
    </submittedName>
</protein>
<sequence>MDKIIVNFTPTGMIPTKKETPHVPISPEEIIREVKQACELGISMVHVHARNSDDEKPTYRKEVYAEIIAGIRQFAPELVICASTSGRNFNTLEARSDVLSLQGDLKPDMGSLTLSSLNFNRTTSVNEPSMIVSLAELMKTNGIRPELEAFDLGMVNYCNYLIKKGAVVAPYYVNLILGNIACAQGDLLHIGCMLKDIPEDSIFSLGAVGTDQFKMNSLGITMGWGVRVGLEDNFWYDENRTKLATNMDLLNRVHKIISANEKEVMTSRELRQRLNLDPGFGKYGVAGSND</sequence>
<dbReference type="EMBL" id="FNYT01000006">
    <property type="protein sequence ID" value="SEJ00264.1"/>
    <property type="molecule type" value="Genomic_DNA"/>
</dbReference>
<evidence type="ECO:0000256" key="1">
    <source>
        <dbReference type="ARBA" id="ARBA00001947"/>
    </source>
</evidence>
<gene>
    <name evidence="6" type="ORF">SAMN05216375_10637</name>
    <name evidence="5" type="ORF">TR210_1187</name>
</gene>
<dbReference type="Pfam" id="PF05853">
    <property type="entry name" value="BKACE"/>
    <property type="match status" value="1"/>
</dbReference>
<keyword evidence="2" id="KW-0808">Transferase</keyword>
<keyword evidence="4" id="KW-0862">Zinc</keyword>
<evidence type="ECO:0000313" key="6">
    <source>
        <dbReference type="EMBL" id="SEJ00264.1"/>
    </source>
</evidence>
<dbReference type="Proteomes" id="UP000076878">
    <property type="component" value="Unassembled WGS sequence"/>
</dbReference>
<proteinExistence type="predicted"/>
<dbReference type="GO" id="GO:0046872">
    <property type="term" value="F:metal ion binding"/>
    <property type="evidence" value="ECO:0007669"/>
    <property type="project" value="UniProtKB-KW"/>
</dbReference>
<name>A0A143YPB9_9LACT</name>
<keyword evidence="8" id="KW-1185">Reference proteome</keyword>
<dbReference type="AlphaFoldDB" id="A0A143YPB9"/>